<comment type="similarity">
    <text evidence="2">Belongs to the 5'-nucleotidase family.</text>
</comment>
<dbReference type="Proteomes" id="UP001500782">
    <property type="component" value="Unassembled WGS sequence"/>
</dbReference>
<evidence type="ECO:0000259" key="3">
    <source>
        <dbReference type="PROSITE" id="PS51272"/>
    </source>
</evidence>
<dbReference type="InterPro" id="IPR036907">
    <property type="entry name" value="5'-Nucleotdase_C_sf"/>
</dbReference>
<dbReference type="PROSITE" id="PS51272">
    <property type="entry name" value="SLH"/>
    <property type="match status" value="3"/>
</dbReference>
<proteinExistence type="inferred from homology"/>
<feature type="domain" description="SLH" evidence="3">
    <location>
        <begin position="665"/>
        <end position="720"/>
    </location>
</feature>
<dbReference type="PANTHER" id="PTHR11575:SF24">
    <property type="entry name" value="5'-NUCLEOTIDASE"/>
    <property type="match status" value="1"/>
</dbReference>
<dbReference type="EMBL" id="BAAADJ010000048">
    <property type="protein sequence ID" value="GAA0336724.1"/>
    <property type="molecule type" value="Genomic_DNA"/>
</dbReference>
<evidence type="ECO:0000256" key="1">
    <source>
        <dbReference type="ARBA" id="ARBA00022729"/>
    </source>
</evidence>
<dbReference type="PANTHER" id="PTHR11575">
    <property type="entry name" value="5'-NUCLEOTIDASE-RELATED"/>
    <property type="match status" value="1"/>
</dbReference>
<feature type="domain" description="SLH" evidence="3">
    <location>
        <begin position="599"/>
        <end position="662"/>
    </location>
</feature>
<sequence length="720" mass="78609">MIKRFGKQVVSLAVASVMTVGAFAAPVGYNTASAADLVKVQLLGVNDLHGYMDETVEYDIDGDGTNESVGTLSFMATYMEELEAQNPNTLIVHSGDMIGGSPFNSAYYQDEPIIEIMEEMGFDVGTVGNHEFDEGIAELKRMVEGGTHPEGKGSADYDGMNFPVVAANAFDSSTGELILEPYYIQEIAGQKIGFIGVVTTETPSMVIKTGNENLEITDEVEAINKYVEELKAEGIKSIVVLAHNPVSQDGPAEGSSDAAYIAENIDDEVDVIFAAHNHQVVDRVVNNKLIVQAWEYGKAFSKVDVEIDPATGDIVSKAGEVVYVDQNVEADPEVQAIIDKYNAEVEDVKAEVVGETSVELKGGYASRGESGDNPLGNLIADGMKWSMDADVALMNGGGIRTSIDAGEITYGEAFAVQPFSNINVKFELTGHELIEVLNTQFSSYGPDFSIAGFKYTWNYRNQEVVELFNLDGSAFDLDKTYTVVTNNFMYYRDKYGILEFTDGEPEVGKVDADATVDYIKHLSENGAFEYESEGRISEVYITPGFKDVPERATEFVTFLYNEGIVSGVNETTFDSYREVTRAEFAAMLSRGLGLYAEEKAPFTDISGLNSDMQWDISAAYEAGIVFGETDDTFAPSKSITRDQMAVMLMRAYEYVTEEEYVAEAEAPFKDLDNVNADFQAAIDAAYELGFVVGFDEDTFAPKAATKRIDSASVIASFLRN</sequence>
<comment type="caution">
    <text evidence="4">The sequence shown here is derived from an EMBL/GenBank/DDBJ whole genome shotgun (WGS) entry which is preliminary data.</text>
</comment>
<dbReference type="InterPro" id="IPR004843">
    <property type="entry name" value="Calcineurin-like_PHP"/>
</dbReference>
<accession>A0ABP3G5N3</accession>
<dbReference type="Pfam" id="PF00149">
    <property type="entry name" value="Metallophos"/>
    <property type="match status" value="1"/>
</dbReference>
<keyword evidence="2" id="KW-0378">Hydrolase</keyword>
<feature type="signal peptide" evidence="2">
    <location>
        <begin position="1"/>
        <end position="24"/>
    </location>
</feature>
<protein>
    <recommendedName>
        <fullName evidence="3">SLH domain-containing protein</fullName>
    </recommendedName>
</protein>
<dbReference type="PRINTS" id="PR01607">
    <property type="entry name" value="APYRASEFAMLY"/>
</dbReference>
<evidence type="ECO:0000313" key="4">
    <source>
        <dbReference type="EMBL" id="GAA0336724.1"/>
    </source>
</evidence>
<dbReference type="Pfam" id="PF00395">
    <property type="entry name" value="SLH"/>
    <property type="match status" value="3"/>
</dbReference>
<dbReference type="InterPro" id="IPR006179">
    <property type="entry name" value="5_nucleotidase/apyrase"/>
</dbReference>
<name>A0ABP3G5N3_9BACI</name>
<dbReference type="Gene3D" id="3.60.21.10">
    <property type="match status" value="1"/>
</dbReference>
<evidence type="ECO:0000313" key="5">
    <source>
        <dbReference type="Proteomes" id="UP001500782"/>
    </source>
</evidence>
<keyword evidence="2" id="KW-0547">Nucleotide-binding</keyword>
<dbReference type="Gene3D" id="3.90.780.10">
    <property type="entry name" value="5'-Nucleotidase, C-terminal domain"/>
    <property type="match status" value="1"/>
</dbReference>
<evidence type="ECO:0000256" key="2">
    <source>
        <dbReference type="RuleBase" id="RU362119"/>
    </source>
</evidence>
<dbReference type="PROSITE" id="PS00786">
    <property type="entry name" value="5_NUCLEOTIDASE_2"/>
    <property type="match status" value="1"/>
</dbReference>
<keyword evidence="1 2" id="KW-0732">Signal</keyword>
<feature type="chain" id="PRO_5044992777" description="SLH domain-containing protein" evidence="2">
    <location>
        <begin position="25"/>
        <end position="720"/>
    </location>
</feature>
<dbReference type="InterPro" id="IPR006146">
    <property type="entry name" value="5'-Nucleotdase_CS"/>
</dbReference>
<dbReference type="InterPro" id="IPR008334">
    <property type="entry name" value="5'-Nucleotdase_C"/>
</dbReference>
<dbReference type="RefSeq" id="WP_343800221.1">
    <property type="nucleotide sequence ID" value="NZ_BAAADJ010000048.1"/>
</dbReference>
<keyword evidence="5" id="KW-1185">Reference proteome</keyword>
<gene>
    <name evidence="4" type="ORF">GCM10008967_28820</name>
</gene>
<dbReference type="SUPFAM" id="SSF55816">
    <property type="entry name" value="5'-nucleotidase (syn. UDP-sugar hydrolase), C-terminal domain"/>
    <property type="match status" value="1"/>
</dbReference>
<organism evidence="4 5">
    <name type="scientific">Bacillus carboniphilus</name>
    <dbReference type="NCBI Taxonomy" id="86663"/>
    <lineage>
        <taxon>Bacteria</taxon>
        <taxon>Bacillati</taxon>
        <taxon>Bacillota</taxon>
        <taxon>Bacilli</taxon>
        <taxon>Bacillales</taxon>
        <taxon>Bacillaceae</taxon>
        <taxon>Bacillus</taxon>
    </lineage>
</organism>
<dbReference type="SUPFAM" id="SSF56300">
    <property type="entry name" value="Metallo-dependent phosphatases"/>
    <property type="match status" value="1"/>
</dbReference>
<feature type="domain" description="SLH" evidence="3">
    <location>
        <begin position="539"/>
        <end position="598"/>
    </location>
</feature>
<dbReference type="InterPro" id="IPR001119">
    <property type="entry name" value="SLH_dom"/>
</dbReference>
<reference evidence="5" key="1">
    <citation type="journal article" date="2019" name="Int. J. Syst. Evol. Microbiol.">
        <title>The Global Catalogue of Microorganisms (GCM) 10K type strain sequencing project: providing services to taxonomists for standard genome sequencing and annotation.</title>
        <authorList>
            <consortium name="The Broad Institute Genomics Platform"/>
            <consortium name="The Broad Institute Genome Sequencing Center for Infectious Disease"/>
            <person name="Wu L."/>
            <person name="Ma J."/>
        </authorList>
    </citation>
    <scope>NUCLEOTIDE SEQUENCE [LARGE SCALE GENOMIC DNA]</scope>
    <source>
        <strain evidence="5">JCM 9731</strain>
    </source>
</reference>
<dbReference type="Pfam" id="PF02872">
    <property type="entry name" value="5_nucleotid_C"/>
    <property type="match status" value="1"/>
</dbReference>
<dbReference type="InterPro" id="IPR029052">
    <property type="entry name" value="Metallo-depent_PP-like"/>
</dbReference>